<reference evidence="3" key="1">
    <citation type="submission" date="2016-06" db="UniProtKB">
        <authorList>
            <consortium name="WormBaseParasite"/>
        </authorList>
    </citation>
    <scope>IDENTIFICATION</scope>
</reference>
<sequence length="78" mass="8651">LHEPIRVESLTSISFLNDASSDSFVRSYSREPSLNEATWYGPSERVTLTGDRVIISPPPLGNIRACTIISKTDVFPEL</sequence>
<evidence type="ECO:0000313" key="3">
    <source>
        <dbReference type="WBParaSite" id="SCUD_0000556701-mRNA-1"/>
    </source>
</evidence>
<name>A0A183JS77_9TREM</name>
<keyword evidence="2" id="KW-1185">Reference proteome</keyword>
<organism evidence="3">
    <name type="scientific">Schistosoma curassoni</name>
    <dbReference type="NCBI Taxonomy" id="6186"/>
    <lineage>
        <taxon>Eukaryota</taxon>
        <taxon>Metazoa</taxon>
        <taxon>Spiralia</taxon>
        <taxon>Lophotrochozoa</taxon>
        <taxon>Platyhelminthes</taxon>
        <taxon>Trematoda</taxon>
        <taxon>Digenea</taxon>
        <taxon>Strigeidida</taxon>
        <taxon>Schistosomatoidea</taxon>
        <taxon>Schistosomatidae</taxon>
        <taxon>Schistosoma</taxon>
    </lineage>
</organism>
<gene>
    <name evidence="1" type="ORF">SCUD_LOCUS5566</name>
</gene>
<proteinExistence type="predicted"/>
<dbReference type="EMBL" id="UZAK01009390">
    <property type="protein sequence ID" value="VDO96650.1"/>
    <property type="molecule type" value="Genomic_DNA"/>
</dbReference>
<dbReference type="Proteomes" id="UP000279833">
    <property type="component" value="Unassembled WGS sequence"/>
</dbReference>
<reference evidence="1 2" key="2">
    <citation type="submission" date="2018-11" db="EMBL/GenBank/DDBJ databases">
        <authorList>
            <consortium name="Pathogen Informatics"/>
        </authorList>
    </citation>
    <scope>NUCLEOTIDE SEQUENCE [LARGE SCALE GENOMIC DNA]</scope>
    <source>
        <strain evidence="1">Dakar</strain>
        <strain evidence="2">Dakar, Senegal</strain>
    </source>
</reference>
<dbReference type="AlphaFoldDB" id="A0A183JS77"/>
<dbReference type="WBParaSite" id="SCUD_0000556701-mRNA-1">
    <property type="protein sequence ID" value="SCUD_0000556701-mRNA-1"/>
    <property type="gene ID" value="SCUD_0000556701"/>
</dbReference>
<accession>A0A183JS77</accession>
<protein>
    <submittedName>
        <fullName evidence="1 3">Uncharacterized protein</fullName>
    </submittedName>
</protein>
<evidence type="ECO:0000313" key="1">
    <source>
        <dbReference type="EMBL" id="VDO96650.1"/>
    </source>
</evidence>
<evidence type="ECO:0000313" key="2">
    <source>
        <dbReference type="Proteomes" id="UP000279833"/>
    </source>
</evidence>